<dbReference type="PIRSF" id="PIRSF016578">
    <property type="entry name" value="HsaA"/>
    <property type="match status" value="1"/>
</dbReference>
<organism evidence="10">
    <name type="scientific">Metalysinibacillus saudimassiliensis</name>
    <dbReference type="NCBI Taxonomy" id="1461583"/>
    <lineage>
        <taxon>Bacteria</taxon>
        <taxon>Bacillati</taxon>
        <taxon>Bacillota</taxon>
        <taxon>Bacilli</taxon>
        <taxon>Bacillales</taxon>
        <taxon>Caryophanaceae</taxon>
        <taxon>Metalysinibacillus</taxon>
    </lineage>
</organism>
<evidence type="ECO:0000256" key="6">
    <source>
        <dbReference type="RuleBase" id="RU362125"/>
    </source>
</evidence>
<dbReference type="PANTHER" id="PTHR43884">
    <property type="entry name" value="ACYL-COA DEHYDROGENASE"/>
    <property type="match status" value="1"/>
</dbReference>
<keyword evidence="5 6" id="KW-0560">Oxidoreductase</keyword>
<dbReference type="Gene3D" id="1.10.540.10">
    <property type="entry name" value="Acyl-CoA dehydrogenase/oxidase, N-terminal domain"/>
    <property type="match status" value="1"/>
</dbReference>
<dbReference type="CDD" id="cd00567">
    <property type="entry name" value="ACAD"/>
    <property type="match status" value="1"/>
</dbReference>
<evidence type="ECO:0000256" key="3">
    <source>
        <dbReference type="ARBA" id="ARBA00022630"/>
    </source>
</evidence>
<evidence type="ECO:0000256" key="4">
    <source>
        <dbReference type="ARBA" id="ARBA00022827"/>
    </source>
</evidence>
<dbReference type="InterPro" id="IPR037069">
    <property type="entry name" value="AcylCoA_DH/ox_N_sf"/>
</dbReference>
<name>A0A078MCN2_9BACL</name>
<accession>A0A078MCN2</accession>
<dbReference type="InterPro" id="IPR013786">
    <property type="entry name" value="AcylCoA_DH/ox_N"/>
</dbReference>
<dbReference type="Pfam" id="PF00441">
    <property type="entry name" value="Acyl-CoA_dh_1"/>
    <property type="match status" value="1"/>
</dbReference>
<dbReference type="Gene3D" id="2.40.110.10">
    <property type="entry name" value="Butyryl-CoA Dehydrogenase, subunit A, domain 2"/>
    <property type="match status" value="1"/>
</dbReference>
<dbReference type="GO" id="GO:0050660">
    <property type="term" value="F:flavin adenine dinucleotide binding"/>
    <property type="evidence" value="ECO:0007669"/>
    <property type="project" value="InterPro"/>
</dbReference>
<dbReference type="PANTHER" id="PTHR43884:SF25">
    <property type="entry name" value="ACYL-COA DEHYDROGENASE YDBM-RELATED"/>
    <property type="match status" value="1"/>
</dbReference>
<dbReference type="Pfam" id="PF02771">
    <property type="entry name" value="Acyl-CoA_dh_N"/>
    <property type="match status" value="1"/>
</dbReference>
<dbReference type="SUPFAM" id="SSF47203">
    <property type="entry name" value="Acyl-CoA dehydrogenase C-terminal domain-like"/>
    <property type="match status" value="1"/>
</dbReference>
<protein>
    <submittedName>
        <fullName evidence="10">Putative acyl-CoA dehydrogenase YdbM</fullName>
    </submittedName>
</protein>
<evidence type="ECO:0000313" key="10">
    <source>
        <dbReference type="EMBL" id="CEA03162.1"/>
    </source>
</evidence>
<evidence type="ECO:0000256" key="5">
    <source>
        <dbReference type="ARBA" id="ARBA00023002"/>
    </source>
</evidence>
<comment type="cofactor">
    <cofactor evidence="1 6">
        <name>FAD</name>
        <dbReference type="ChEBI" id="CHEBI:57692"/>
    </cofactor>
</comment>
<dbReference type="InterPro" id="IPR009075">
    <property type="entry name" value="AcylCo_DH/oxidase_C"/>
</dbReference>
<evidence type="ECO:0000259" key="7">
    <source>
        <dbReference type="Pfam" id="PF00441"/>
    </source>
</evidence>
<evidence type="ECO:0000256" key="2">
    <source>
        <dbReference type="ARBA" id="ARBA00009347"/>
    </source>
</evidence>
<dbReference type="Gene3D" id="1.20.140.10">
    <property type="entry name" value="Butyryl-CoA Dehydrogenase, subunit A, domain 3"/>
    <property type="match status" value="1"/>
</dbReference>
<dbReference type="PATRIC" id="fig|1461583.4.peg.1416"/>
<keyword evidence="3 6" id="KW-0285">Flavoprotein</keyword>
<dbReference type="SUPFAM" id="SSF56645">
    <property type="entry name" value="Acyl-CoA dehydrogenase NM domain-like"/>
    <property type="match status" value="1"/>
</dbReference>
<evidence type="ECO:0000256" key="1">
    <source>
        <dbReference type="ARBA" id="ARBA00001974"/>
    </source>
</evidence>
<reference evidence="10" key="1">
    <citation type="submission" date="2014-07" db="EMBL/GenBank/DDBJ databases">
        <authorList>
            <person name="Urmite Genomes Urmite Genomes"/>
        </authorList>
    </citation>
    <scope>NUCLEOTIDE SEQUENCE</scope>
    <source>
        <strain evidence="10">13S34_air</strain>
    </source>
</reference>
<evidence type="ECO:0000259" key="9">
    <source>
        <dbReference type="Pfam" id="PF02771"/>
    </source>
</evidence>
<keyword evidence="4 6" id="KW-0274">FAD</keyword>
<dbReference type="InterPro" id="IPR036250">
    <property type="entry name" value="AcylCo_DH-like_C"/>
</dbReference>
<gene>
    <name evidence="10" type="primary">ydbM_1</name>
    <name evidence="10" type="ORF">BN1050_01460</name>
</gene>
<proteinExistence type="inferred from homology"/>
<dbReference type="AlphaFoldDB" id="A0A078MCN2"/>
<feature type="domain" description="Acyl-CoA oxidase/dehydrogenase middle" evidence="8">
    <location>
        <begin position="125"/>
        <end position="217"/>
    </location>
</feature>
<feature type="domain" description="Acyl-CoA dehydrogenase/oxidase C-terminal" evidence="7">
    <location>
        <begin position="244"/>
        <end position="359"/>
    </location>
</feature>
<evidence type="ECO:0000259" key="8">
    <source>
        <dbReference type="Pfam" id="PF02770"/>
    </source>
</evidence>
<dbReference type="GO" id="GO:0003995">
    <property type="term" value="F:acyl-CoA dehydrogenase activity"/>
    <property type="evidence" value="ECO:0007669"/>
    <property type="project" value="TreeGrafter"/>
</dbReference>
<sequence length="380" mass="42032">MERLFITTAEQQAWQQKIEQLGEQFAQNAAQVDATDGFPFATINALRAIHYPRVTLPKAYGGEGFSVYDMLLTQERLGKYDASATLIMSWTLGVVGEIFENKTWSEDKLQAFAKDICNGAMVNRAASEAATGSPTRGGQPQTTATRIKDGWSITGRKTFTTGSYALDYIIVSAWIPELSRIGNFLIHKDTAGLRIEENWQVMAMKGTGSHDLVLENVCVATDDLVESNTSRRAKLNGWSLHIPSTYLGIAQAARDYAVHFAKTYQPNSLSTTISELPNVQAHIGEMDLLLTQARFMLYGTACAFDDENKRALLGNEINVAKYTVTNHAITIVDRAMRLVGAKSLQLANPLQRYYRDVRAGLHNPPMDDMTIQRLAASALQ</sequence>
<dbReference type="InterPro" id="IPR006091">
    <property type="entry name" value="Acyl-CoA_Oxase/DH_mid-dom"/>
</dbReference>
<dbReference type="Pfam" id="PF02770">
    <property type="entry name" value="Acyl-CoA_dh_M"/>
    <property type="match status" value="1"/>
</dbReference>
<comment type="similarity">
    <text evidence="2 6">Belongs to the acyl-CoA dehydrogenase family.</text>
</comment>
<dbReference type="InterPro" id="IPR046373">
    <property type="entry name" value="Acyl-CoA_Oxase/DH_mid-dom_sf"/>
</dbReference>
<feature type="domain" description="Acyl-CoA dehydrogenase/oxidase N-terminal" evidence="9">
    <location>
        <begin position="8"/>
        <end position="97"/>
    </location>
</feature>
<dbReference type="InterPro" id="IPR009100">
    <property type="entry name" value="AcylCoA_DH/oxidase_NM_dom_sf"/>
</dbReference>
<dbReference type="EMBL" id="LN483075">
    <property type="protein sequence ID" value="CEA03162.1"/>
    <property type="molecule type" value="Genomic_DNA"/>
</dbReference>
<dbReference type="HOGENOM" id="CLU_018204_3_2_9"/>